<dbReference type="InterPro" id="IPR000209">
    <property type="entry name" value="Peptidase_S8/S53_dom"/>
</dbReference>
<dbReference type="Pfam" id="PF00082">
    <property type="entry name" value="Peptidase_S8"/>
    <property type="match status" value="1"/>
</dbReference>
<dbReference type="GO" id="GO:0004252">
    <property type="term" value="F:serine-type endopeptidase activity"/>
    <property type="evidence" value="ECO:0007669"/>
    <property type="project" value="UniProtKB-UniRule"/>
</dbReference>
<sequence length="795" mass="86335">MDGQVRQELPDLVYAEAVVRSRSGESLLSTQTLVTSENVTLFDADPRLIEYTEERLRDTGFNVLCKGRGSISICGSPELYEQSFQTTLRHVEYQVIKELSQPSTAQFIDAVDDKPPGEIDISQSSWNTELVGVAINEPVYYFGSGVPSAVPPPAVSQYLSVPDCLAKGLNAKQAHDGGIDGRGVKVVMVDSGWYNHPFFTHHNYQGQVILAPGSTDKHIDANGHGTGESANLFAVAPGVDFIMVKADVAIRGKFRNVNSIAAFRTAIAQRPDIISCSWGSNQRSSELSPYNKVLAAVVADAVRRGIIVIFSAGNGHWSFPAQHPNAIAAGGVYQHLDGPTKGELEASNYSSAFHSPVYPGRQVPDVCGLVGQRPHAAYIMLPVPPGSSNDIKCAEFEDGTEPNDGWAAFSGTSAAAPQVAGVCALLKQLDPGLSPVRAKIILEKSAIDVVKGSSNYYFSRPTAGPGRDLATGYGLVDAGNAIATLRQVNNQETSHSQIIDYSQADDTFNPALSAPINCDCDSPSAASYVPDAASDHGLSNTWHSHSIEPETPQSTLPTISATRSQVTMSNNYPKLNNKFDEILNDFDNILKGKIEAEEIEAVELNISLRHFSDRSPRTEGILALVACLQQLEKSWDDPETVKESLVNDILKSAKTTLAQAGFNLRNQEIIEQIKSSYINNLASVEPQPIQKKHVSAAKSLLRIQKYQKLATRILIKAIEEADEKVAALAAEALGEFHTTQSSQYIEIESSDFQEQIWEGPNGVCYKYDGQFYFVDKSSDKIPCGQDRERCINATR</sequence>
<evidence type="ECO:0000256" key="3">
    <source>
        <dbReference type="ARBA" id="ARBA00022801"/>
    </source>
</evidence>
<evidence type="ECO:0000259" key="7">
    <source>
        <dbReference type="Pfam" id="PF00082"/>
    </source>
</evidence>
<dbReference type="PRINTS" id="PR00723">
    <property type="entry name" value="SUBTILISIN"/>
</dbReference>
<comment type="caution">
    <text evidence="8">The sequence shown here is derived from an EMBL/GenBank/DDBJ whole genome shotgun (WGS) entry which is preliminary data.</text>
</comment>
<evidence type="ECO:0000256" key="1">
    <source>
        <dbReference type="ARBA" id="ARBA00011073"/>
    </source>
</evidence>
<dbReference type="InterPro" id="IPR023828">
    <property type="entry name" value="Peptidase_S8_Ser-AS"/>
</dbReference>
<evidence type="ECO:0000256" key="5">
    <source>
        <dbReference type="PIRSR" id="PIRSR615500-1"/>
    </source>
</evidence>
<protein>
    <submittedName>
        <fullName evidence="8">Peptidase S8 and S53 subtilisin kexin sedolisin</fullName>
    </submittedName>
</protein>
<keyword evidence="9" id="KW-1185">Reference proteome</keyword>
<gene>
    <name evidence="8" type="ORF">AmaxDRAFT_3448</name>
</gene>
<dbReference type="Gene3D" id="3.40.50.200">
    <property type="entry name" value="Peptidase S8/S53 domain"/>
    <property type="match status" value="1"/>
</dbReference>
<organism evidence="8 9">
    <name type="scientific">Limnospira maxima CS-328</name>
    <dbReference type="NCBI Taxonomy" id="513049"/>
    <lineage>
        <taxon>Bacteria</taxon>
        <taxon>Bacillati</taxon>
        <taxon>Cyanobacteriota</taxon>
        <taxon>Cyanophyceae</taxon>
        <taxon>Oscillatoriophycideae</taxon>
        <taxon>Oscillatoriales</taxon>
        <taxon>Sirenicapillariaceae</taxon>
        <taxon>Limnospira</taxon>
    </lineage>
</organism>
<comment type="similarity">
    <text evidence="1 6">Belongs to the peptidase S8 family.</text>
</comment>
<dbReference type="EMBL" id="ABYK01000027">
    <property type="protein sequence ID" value="EDZ93803.1"/>
    <property type="molecule type" value="Genomic_DNA"/>
</dbReference>
<dbReference type="PANTHER" id="PTHR43806:SF11">
    <property type="entry name" value="CEREVISIN-RELATED"/>
    <property type="match status" value="1"/>
</dbReference>
<evidence type="ECO:0000256" key="4">
    <source>
        <dbReference type="ARBA" id="ARBA00022825"/>
    </source>
</evidence>
<name>B5W3V0_LIMMA</name>
<dbReference type="InterPro" id="IPR015500">
    <property type="entry name" value="Peptidase_S8_subtilisin-rel"/>
</dbReference>
<feature type="active site" description="Charge relay system" evidence="5 6">
    <location>
        <position position="190"/>
    </location>
</feature>
<evidence type="ECO:0000313" key="9">
    <source>
        <dbReference type="Proteomes" id="UP000004061"/>
    </source>
</evidence>
<dbReference type="GO" id="GO:0006508">
    <property type="term" value="P:proteolysis"/>
    <property type="evidence" value="ECO:0007669"/>
    <property type="project" value="UniProtKB-KW"/>
</dbReference>
<dbReference type="PROSITE" id="PS51892">
    <property type="entry name" value="SUBTILASE"/>
    <property type="match status" value="1"/>
</dbReference>
<feature type="active site" description="Charge relay system" evidence="5 6">
    <location>
        <position position="224"/>
    </location>
</feature>
<dbReference type="RefSeq" id="WP_006669774.1">
    <property type="nucleotide sequence ID" value="NZ_ABYK01000027.1"/>
</dbReference>
<dbReference type="PROSITE" id="PS00138">
    <property type="entry name" value="SUBTILASE_SER"/>
    <property type="match status" value="1"/>
</dbReference>
<dbReference type="SUPFAM" id="SSF52743">
    <property type="entry name" value="Subtilisin-like"/>
    <property type="match status" value="1"/>
</dbReference>
<feature type="domain" description="Peptidase S8/S53" evidence="7">
    <location>
        <begin position="181"/>
        <end position="474"/>
    </location>
</feature>
<evidence type="ECO:0000256" key="2">
    <source>
        <dbReference type="ARBA" id="ARBA00022670"/>
    </source>
</evidence>
<keyword evidence="4 6" id="KW-0720">Serine protease</keyword>
<evidence type="ECO:0000313" key="8">
    <source>
        <dbReference type="EMBL" id="EDZ93803.1"/>
    </source>
</evidence>
<accession>B5W3V0</accession>
<dbReference type="Proteomes" id="UP000004061">
    <property type="component" value="Unassembled WGS sequence"/>
</dbReference>
<dbReference type="InterPro" id="IPR050131">
    <property type="entry name" value="Peptidase_S8_subtilisin-like"/>
</dbReference>
<dbReference type="InterPro" id="IPR036852">
    <property type="entry name" value="Peptidase_S8/S53_dom_sf"/>
</dbReference>
<proteinExistence type="inferred from homology"/>
<keyword evidence="3 6" id="KW-0378">Hydrolase</keyword>
<keyword evidence="2 6" id="KW-0645">Protease</keyword>
<dbReference type="PANTHER" id="PTHR43806">
    <property type="entry name" value="PEPTIDASE S8"/>
    <property type="match status" value="1"/>
</dbReference>
<reference evidence="8 9" key="1">
    <citation type="journal article" date="2011" name="Appl. Environ. Microbiol.">
        <title>Contribution of a Sodium Ion Gradient to Energy Conservation during Fermentation in the Cyanobacterium Arthrospira (Spirulina) maxima CS-328.</title>
        <authorList>
            <person name="Carrieri D."/>
            <person name="Ananyev G."/>
            <person name="Lenz O."/>
            <person name="Bryant D.A."/>
            <person name="Dismukes G.C."/>
        </authorList>
    </citation>
    <scope>NUCLEOTIDE SEQUENCE [LARGE SCALE GENOMIC DNA]</scope>
    <source>
        <strain evidence="8 9">CS-328</strain>
    </source>
</reference>
<evidence type="ECO:0000256" key="6">
    <source>
        <dbReference type="PROSITE-ProRule" id="PRU01240"/>
    </source>
</evidence>
<dbReference type="AlphaFoldDB" id="B5W3V0"/>
<feature type="active site" description="Charge relay system" evidence="5 6">
    <location>
        <position position="413"/>
    </location>
</feature>
<dbReference type="CDD" id="cd07494">
    <property type="entry name" value="Peptidases_S8_10"/>
    <property type="match status" value="1"/>
</dbReference>